<dbReference type="Pfam" id="PF00109">
    <property type="entry name" value="ketoacyl-synt"/>
    <property type="match status" value="1"/>
</dbReference>
<dbReference type="CDD" id="cd00833">
    <property type="entry name" value="PKS"/>
    <property type="match status" value="1"/>
</dbReference>
<dbReference type="PANTHER" id="PTHR43775">
    <property type="entry name" value="FATTY ACID SYNTHASE"/>
    <property type="match status" value="1"/>
</dbReference>
<dbReference type="InterPro" id="IPR032088">
    <property type="entry name" value="SAT"/>
</dbReference>
<evidence type="ECO:0000259" key="9">
    <source>
        <dbReference type="PROSITE" id="PS52019"/>
    </source>
</evidence>
<dbReference type="Gene3D" id="3.40.47.10">
    <property type="match status" value="1"/>
</dbReference>
<feature type="region of interest" description="N-terminal hotdog fold" evidence="5">
    <location>
        <begin position="1322"/>
        <end position="1456"/>
    </location>
</feature>
<dbReference type="GeneID" id="68293534"/>
<dbReference type="SUPFAM" id="SSF53901">
    <property type="entry name" value="Thiolase-like"/>
    <property type="match status" value="1"/>
</dbReference>
<feature type="region of interest" description="C-terminal hotdog fold" evidence="5">
    <location>
        <begin position="1481"/>
        <end position="1629"/>
    </location>
</feature>
<dbReference type="EMBL" id="BOLY01000005">
    <property type="protein sequence ID" value="GIZ44770.1"/>
    <property type="molecule type" value="Genomic_DNA"/>
</dbReference>
<keyword evidence="4" id="KW-0677">Repeat</keyword>
<dbReference type="InterPro" id="IPR016039">
    <property type="entry name" value="Thiolase-like"/>
</dbReference>
<evidence type="ECO:0000313" key="10">
    <source>
        <dbReference type="EMBL" id="GIZ44770.1"/>
    </source>
</evidence>
<accession>A0A9P3CS54</accession>
<dbReference type="PANTHER" id="PTHR43775:SF40">
    <property type="entry name" value="NORSOLORINIC ACID SYNTHASE STCA"/>
    <property type="match status" value="1"/>
</dbReference>
<dbReference type="GO" id="GO:0004312">
    <property type="term" value="F:fatty acid synthase activity"/>
    <property type="evidence" value="ECO:0007669"/>
    <property type="project" value="TreeGrafter"/>
</dbReference>
<dbReference type="Gene3D" id="3.40.366.10">
    <property type="entry name" value="Malonyl-Coenzyme A Acyl Carrier Protein, domain 2"/>
    <property type="match status" value="2"/>
</dbReference>
<dbReference type="InterPro" id="IPR036736">
    <property type="entry name" value="ACP-like_sf"/>
</dbReference>
<keyword evidence="2" id="KW-0597">Phosphoprotein</keyword>
<dbReference type="InterPro" id="IPR016036">
    <property type="entry name" value="Malonyl_transacylase_ACP-bd"/>
</dbReference>
<dbReference type="PROSITE" id="PS00012">
    <property type="entry name" value="PHOSPHOPANTETHEINE"/>
    <property type="match status" value="2"/>
</dbReference>
<evidence type="ECO:0000256" key="5">
    <source>
        <dbReference type="PROSITE-ProRule" id="PRU01363"/>
    </source>
</evidence>
<dbReference type="SMART" id="SM00827">
    <property type="entry name" value="PKS_AT"/>
    <property type="match status" value="1"/>
</dbReference>
<dbReference type="Gene3D" id="3.40.50.1820">
    <property type="entry name" value="alpha/beta hydrolase"/>
    <property type="match status" value="1"/>
</dbReference>
<dbReference type="GO" id="GO:0044550">
    <property type="term" value="P:secondary metabolite biosynthetic process"/>
    <property type="evidence" value="ECO:0007669"/>
    <property type="project" value="TreeGrafter"/>
</dbReference>
<dbReference type="PROSITE" id="PS52004">
    <property type="entry name" value="KS3_2"/>
    <property type="match status" value="1"/>
</dbReference>
<dbReference type="SUPFAM" id="SSF52151">
    <property type="entry name" value="FabD/lysophospholipase-like"/>
    <property type="match status" value="2"/>
</dbReference>
<feature type="domain" description="Ketosynthase family 3 (KS3)" evidence="8">
    <location>
        <begin position="387"/>
        <end position="821"/>
    </location>
</feature>
<dbReference type="InterPro" id="IPR042104">
    <property type="entry name" value="PKS_dehydratase_sf"/>
</dbReference>
<feature type="region of interest" description="Disordered" evidence="6">
    <location>
        <begin position="1652"/>
        <end position="1671"/>
    </location>
</feature>
<dbReference type="SMART" id="SM00825">
    <property type="entry name" value="PKS_KS"/>
    <property type="match status" value="1"/>
</dbReference>
<dbReference type="SUPFAM" id="SSF55048">
    <property type="entry name" value="Probable ACP-binding domain of malonyl-CoA ACP transacylase"/>
    <property type="match status" value="1"/>
</dbReference>
<feature type="active site" description="Proton donor; for dehydratase activity" evidence="5">
    <location>
        <position position="1541"/>
    </location>
</feature>
<dbReference type="Pfam" id="PF22621">
    <property type="entry name" value="CurL-like_PKS_C"/>
    <property type="match status" value="1"/>
</dbReference>
<feature type="domain" description="PKS/mFAS DH" evidence="9">
    <location>
        <begin position="1322"/>
        <end position="1629"/>
    </location>
</feature>
<evidence type="ECO:0000256" key="2">
    <source>
        <dbReference type="ARBA" id="ARBA00022553"/>
    </source>
</evidence>
<dbReference type="InterPro" id="IPR014030">
    <property type="entry name" value="Ketoacyl_synth_N"/>
</dbReference>
<dbReference type="GO" id="GO:0004315">
    <property type="term" value="F:3-oxoacyl-[acyl-carrier-protein] synthase activity"/>
    <property type="evidence" value="ECO:0007669"/>
    <property type="project" value="InterPro"/>
</dbReference>
<dbReference type="InterPro" id="IPR001227">
    <property type="entry name" value="Ac_transferase_dom_sf"/>
</dbReference>
<dbReference type="Pfam" id="PF16073">
    <property type="entry name" value="SAT"/>
    <property type="match status" value="1"/>
</dbReference>
<dbReference type="Pfam" id="PF00698">
    <property type="entry name" value="Acyl_transf_1"/>
    <property type="match status" value="1"/>
</dbReference>
<gene>
    <name evidence="10" type="ORF">CKM354_000795900</name>
</gene>
<dbReference type="InterPro" id="IPR014043">
    <property type="entry name" value="Acyl_transferase_dom"/>
</dbReference>
<proteinExistence type="predicted"/>
<dbReference type="Gene3D" id="3.30.70.3290">
    <property type="match status" value="1"/>
</dbReference>
<dbReference type="Pfam" id="PF02801">
    <property type="entry name" value="Ketoacyl-synt_C"/>
    <property type="match status" value="1"/>
</dbReference>
<dbReference type="PROSITE" id="PS00606">
    <property type="entry name" value="KS3_1"/>
    <property type="match status" value="1"/>
</dbReference>
<dbReference type="Gene3D" id="3.10.129.110">
    <property type="entry name" value="Polyketide synthase dehydratase"/>
    <property type="match status" value="1"/>
</dbReference>
<dbReference type="OrthoDB" id="329835at2759"/>
<dbReference type="Gene3D" id="1.10.1200.10">
    <property type="entry name" value="ACP-like"/>
    <property type="match status" value="2"/>
</dbReference>
<dbReference type="Pfam" id="PF00975">
    <property type="entry name" value="Thioesterase"/>
    <property type="match status" value="1"/>
</dbReference>
<keyword evidence="1" id="KW-0596">Phosphopantetheine</keyword>
<dbReference type="RefSeq" id="XP_044659257.1">
    <property type="nucleotide sequence ID" value="XM_044803322.1"/>
</dbReference>
<dbReference type="FunFam" id="3.40.366.10:FF:000002">
    <property type="entry name" value="Probable polyketide synthase 2"/>
    <property type="match status" value="1"/>
</dbReference>
<evidence type="ECO:0008006" key="12">
    <source>
        <dbReference type="Google" id="ProtNLM"/>
    </source>
</evidence>
<feature type="active site" description="Proton acceptor; for dehydratase activity" evidence="5">
    <location>
        <position position="1354"/>
    </location>
</feature>
<organism evidence="10 11">
    <name type="scientific">Cercospora kikuchii</name>
    <dbReference type="NCBI Taxonomy" id="84275"/>
    <lineage>
        <taxon>Eukaryota</taxon>
        <taxon>Fungi</taxon>
        <taxon>Dikarya</taxon>
        <taxon>Ascomycota</taxon>
        <taxon>Pezizomycotina</taxon>
        <taxon>Dothideomycetes</taxon>
        <taxon>Dothideomycetidae</taxon>
        <taxon>Mycosphaerellales</taxon>
        <taxon>Mycosphaerellaceae</taxon>
        <taxon>Cercospora</taxon>
    </lineage>
</organism>
<dbReference type="InterPro" id="IPR029058">
    <property type="entry name" value="AB_hydrolase_fold"/>
</dbReference>
<dbReference type="PROSITE" id="PS50075">
    <property type="entry name" value="CARRIER"/>
    <property type="match status" value="2"/>
</dbReference>
<feature type="domain" description="Carrier" evidence="7">
    <location>
        <begin position="1704"/>
        <end position="1781"/>
    </location>
</feature>
<dbReference type="InterPro" id="IPR030918">
    <property type="entry name" value="PT_fungal_PKS"/>
</dbReference>
<dbReference type="InterPro" id="IPR050091">
    <property type="entry name" value="PKS_NRPS_Biosynth_Enz"/>
</dbReference>
<reference evidence="10 11" key="1">
    <citation type="submission" date="2021-01" db="EMBL/GenBank/DDBJ databases">
        <title>Cercospora kikuchii MAFF 305040 whole genome shotgun sequence.</title>
        <authorList>
            <person name="Kashiwa T."/>
            <person name="Suzuki T."/>
        </authorList>
    </citation>
    <scope>NUCLEOTIDE SEQUENCE [LARGE SCALE GENOMIC DNA]</scope>
    <source>
        <strain evidence="10 11">MAFF 305040</strain>
    </source>
</reference>
<dbReference type="PROSITE" id="PS52019">
    <property type="entry name" value="PKS_MFAS_DH"/>
    <property type="match status" value="1"/>
</dbReference>
<dbReference type="Proteomes" id="UP000825890">
    <property type="component" value="Unassembled WGS sequence"/>
</dbReference>
<evidence type="ECO:0000259" key="7">
    <source>
        <dbReference type="PROSITE" id="PS50075"/>
    </source>
</evidence>
<dbReference type="InterPro" id="IPR018201">
    <property type="entry name" value="Ketoacyl_synth_AS"/>
</dbReference>
<keyword evidence="11" id="KW-1185">Reference proteome</keyword>
<evidence type="ECO:0000259" key="8">
    <source>
        <dbReference type="PROSITE" id="PS52004"/>
    </source>
</evidence>
<feature type="domain" description="Carrier" evidence="7">
    <location>
        <begin position="1828"/>
        <end position="1906"/>
    </location>
</feature>
<evidence type="ECO:0000256" key="6">
    <source>
        <dbReference type="SAM" id="MobiDB-lite"/>
    </source>
</evidence>
<dbReference type="InterPro" id="IPR014031">
    <property type="entry name" value="Ketoacyl_synth_C"/>
</dbReference>
<dbReference type="InterPro" id="IPR009081">
    <property type="entry name" value="PP-bd_ACP"/>
</dbReference>
<dbReference type="InterPro" id="IPR049900">
    <property type="entry name" value="PKS_mFAS_DH"/>
</dbReference>
<evidence type="ECO:0000256" key="3">
    <source>
        <dbReference type="ARBA" id="ARBA00022679"/>
    </source>
</evidence>
<dbReference type="NCBIfam" id="TIGR04532">
    <property type="entry name" value="PT_fungal_PKS"/>
    <property type="match status" value="1"/>
</dbReference>
<dbReference type="InterPro" id="IPR016035">
    <property type="entry name" value="Acyl_Trfase/lysoPLipase"/>
</dbReference>
<dbReference type="InterPro" id="IPR020841">
    <property type="entry name" value="PKS_Beta-ketoAc_synthase_dom"/>
</dbReference>
<dbReference type="SUPFAM" id="SSF47336">
    <property type="entry name" value="ACP-like"/>
    <property type="match status" value="2"/>
</dbReference>
<evidence type="ECO:0000256" key="4">
    <source>
        <dbReference type="ARBA" id="ARBA00022737"/>
    </source>
</evidence>
<dbReference type="InterPro" id="IPR006162">
    <property type="entry name" value="Ppantetheine_attach_site"/>
</dbReference>
<dbReference type="SUPFAM" id="SSF53474">
    <property type="entry name" value="alpha/beta-Hydrolases"/>
    <property type="match status" value="1"/>
</dbReference>
<evidence type="ECO:0000313" key="11">
    <source>
        <dbReference type="Proteomes" id="UP000825890"/>
    </source>
</evidence>
<comment type="caution">
    <text evidence="10">The sequence shown here is derived from an EMBL/GenBank/DDBJ whole genome shotgun (WGS) entry which is preliminary data.</text>
</comment>
<name>A0A9P3CS54_9PEZI</name>
<dbReference type="Pfam" id="PF00550">
    <property type="entry name" value="PP-binding"/>
    <property type="match status" value="2"/>
</dbReference>
<protein>
    <recommendedName>
        <fullName evidence="12">Polyketide synthase</fullName>
    </recommendedName>
</protein>
<dbReference type="InterPro" id="IPR001031">
    <property type="entry name" value="Thioesterase"/>
</dbReference>
<sequence>MRQSSPPVIPEGSLPTAADTEQSKIYVFGDQTYNYEQSLAQLLCSDNVHLVWFFRDCYDAIRTELGRSPAHGDETPKFSSISDLLTRKRDELLSPALDQLLSLIHNLAAFIWLHSEGRNTYPTASNSRLVGFCTGGLAAAAVSASRDLGELVKAGVYAAVVALHTGLRATQVARSIVGPHSASPWSMHVRGASRDDIEPLLERFHQRKQIAVSSHAYISSVAASSLSISAPPEVLNLLTNESAFSTYWTSKLPVRSPYHAPHLFTATDVDSILRQAQSWAPTTTAGGISVLSSGTGRYLWVEDSHALMESAVNDVLTRSVLFDKTLDALSRGTNSESAGNVMIVSLGTECGHIVKQHLESVPNESSIIVTELSLPRDIRPPVGPKGRSKIAVIGMSGRFPGASSPDALWDLLQNRVDMCREVPPLRWNVNTHVDPTGKLKNTNKVKWGCWLDDPEMFDAGFFAISPREAPQIDPAQRLALMTAYEAIEQAGIVPGRTPSTREDRVGVFYGITSNDWCESNSGQDIDTYYIPGANRAFVPGRINYFFKFSGPSYAVDTACSSSLSAIHIACNSLWQHDIDTAIAGGTNVLTNPDMTTGLDKGHFLSHTGNCKTFDESADGYCRGEGVATVILKRLEDAIEDADPIIGIIGSAFTNHSAFAESITRPHVGAQKDIFERILTSSGVHPYDVSYIEMHGTGTQAGDTREINSVCDTFAPSDKPHSRAADQPLHLGALKANIGHGESVSGVSALIKVMMMMRKEAIPPHCGIKTRINPKFPTDLTARNVHIDLESTPWPRSRGLPRRALINNFSAAGGNTSLLVEEPPAKPLLKPDFFGVRKSYPVVFSARSPKSLRANVQALWSHITATDAPLPAISYTTTARRMHHHYRFSVLANDVHQLKDQLSLALASSEFGTERIRPPKQMVFAFTGQGSQYPGMGKELLETLGVFRDQIVHFDGLSQRLGFPTFLPLLRASGGDDLAAYPPVVVQLANTCMQIALARIWISWGITPTAVVGHSLGEYAALNIAGVLSDSDTIFLVGRRAQLLQDVCDPGSHAMLAVAASVVDIEATLAGTQFETACINAPRETVLAGTVAHVLQWKQKLTSAGIRNTLLRVPYAFHSSQITPICSAFRDAANGVVFRKPTIAVLSPLHGSVVTDNGVFNAEYLVRHAREPVRMMTCLQAAFDSDVLTKTSYGIEFGPHPVVSGMIKSTLGDSIKVLPTLRNKTDPWSVLTQSLSALHVAGLPIDWNGYFVDIPSARTVLELPTYQWELQPYWIAYRNDWTLTKGDIPVGTPTVAPVQKTLSTHLPAEERTQTPPLRSSSIHKVLQDEVTNEGCKIVVECDTAHEDIKPFIQGHTVDGYSLCTPAVYADMAFTIGNHVRQRFESHCPGQFISVNDMDIKRALIGSADWKQTLRCSANFVWASKASDLTFTVHDEFGEQVGVLATCQILFTNDTERQALATNLSTVKGNFERMRNHLADGKTCRFSGDMAYRLVSALADFNPDYHCVDDVLYGNQDYESACRVSFGRMARGGQFYINPAAVDGLTQSAGFSMNVNENTKLATDVFVNHGWKEFHLFERIRNDCQYSTHVRMTPTGVDALWSGDVSVFTSDTPVAMIKGVQIQGVPRRYLKFILSQAAKPPKSVAKLNKAREATAKASGAARPSNAAVRPQPSPAATLAAEAKVRVAANVLTASIPPAPVQQDAGTENLPQITKALSIIAEESGVVVSDLKDDTCLVDIGVDSLLTLMIASRFSEELQLDAEPNFFEQYGTIGEIKKFFARSDTTSANVVSIATDGPQPQALANDFARIPMPCVESLPSSSALGSELGDVEVDERFAEVLKIIADEVRVPLEQLTDDASIVDLGVDSLLSLMIGSRLRDELDIEFDTQTLLSGLDTVKSLRESMFPDNTPLLSRSTSAYPSSTPSTISSSSSVVLVDTDLPTPLSEMSCDLVDEDVPATTSVVLQGNSRSAKNVLWFFPDGSGLASSYVNLPRIRPDLVVYGMNSPYLKKGVEMNCSWDGLVHSHIAEIRRRQPSGPYSFAGWSAGGILAYRASQILMDNGEEVRDLIILDSPPPFKLKLLPEHFFEYCSTAGLLGGANGKAPDWLIAHFRSINKVLQTFSAKPLTVSTLRKVNILWACESSVDERFYGQSNDPEDMKFLTVKRNDYSAGRWGPLFGDIPVKVDLAKGQHHWSLLKGDSAVKVAEYIRKILE</sequence>
<keyword evidence="3" id="KW-0808">Transferase</keyword>
<evidence type="ECO:0000256" key="1">
    <source>
        <dbReference type="ARBA" id="ARBA00022450"/>
    </source>
</evidence>
<dbReference type="GO" id="GO:0006633">
    <property type="term" value="P:fatty acid biosynthetic process"/>
    <property type="evidence" value="ECO:0007669"/>
    <property type="project" value="InterPro"/>
</dbReference>